<reference evidence="3 4" key="1">
    <citation type="submission" date="2018-10" db="EMBL/GenBank/DDBJ databases">
        <title>Genomic Encyclopedia of Archaeal and Bacterial Type Strains, Phase II (KMG-II): from individual species to whole genera.</title>
        <authorList>
            <person name="Goeker M."/>
        </authorList>
    </citation>
    <scope>NUCLEOTIDE SEQUENCE [LARGE SCALE GENOMIC DNA]</scope>
    <source>
        <strain evidence="3 4">RP-AC37</strain>
    </source>
</reference>
<evidence type="ECO:0000259" key="2">
    <source>
        <dbReference type="SMART" id="SM00867"/>
    </source>
</evidence>
<dbReference type="PANTHER" id="PTHR34406:SF1">
    <property type="entry name" value="PROTEIN YCEI"/>
    <property type="match status" value="1"/>
</dbReference>
<name>A0A420XUS0_9ACTN</name>
<organism evidence="3 4">
    <name type="scientific">Motilibacter peucedani</name>
    <dbReference type="NCBI Taxonomy" id="598650"/>
    <lineage>
        <taxon>Bacteria</taxon>
        <taxon>Bacillati</taxon>
        <taxon>Actinomycetota</taxon>
        <taxon>Actinomycetes</taxon>
        <taxon>Motilibacterales</taxon>
        <taxon>Motilibacteraceae</taxon>
        <taxon>Motilibacter</taxon>
    </lineage>
</organism>
<keyword evidence="4" id="KW-1185">Reference proteome</keyword>
<dbReference type="EMBL" id="RBWV01000009">
    <property type="protein sequence ID" value="RKS80481.1"/>
    <property type="molecule type" value="Genomic_DNA"/>
</dbReference>
<dbReference type="Proteomes" id="UP000281955">
    <property type="component" value="Unassembled WGS sequence"/>
</dbReference>
<evidence type="ECO:0000313" key="4">
    <source>
        <dbReference type="Proteomes" id="UP000281955"/>
    </source>
</evidence>
<evidence type="ECO:0000313" key="3">
    <source>
        <dbReference type="EMBL" id="RKS80481.1"/>
    </source>
</evidence>
<dbReference type="OrthoDB" id="9811006at2"/>
<dbReference type="PANTHER" id="PTHR34406">
    <property type="entry name" value="PROTEIN YCEI"/>
    <property type="match status" value="1"/>
</dbReference>
<dbReference type="AlphaFoldDB" id="A0A420XUS0"/>
<feature type="domain" description="Lipid/polyisoprenoid-binding YceI-like" evidence="2">
    <location>
        <begin position="17"/>
        <end position="186"/>
    </location>
</feature>
<dbReference type="SUPFAM" id="SSF101874">
    <property type="entry name" value="YceI-like"/>
    <property type="match status" value="1"/>
</dbReference>
<dbReference type="InterPro" id="IPR036761">
    <property type="entry name" value="TTHA0802/YceI-like_sf"/>
</dbReference>
<dbReference type="RefSeq" id="WP_121192159.1">
    <property type="nucleotide sequence ID" value="NZ_RBWV01000009.1"/>
</dbReference>
<accession>A0A420XUS0</accession>
<evidence type="ECO:0000256" key="1">
    <source>
        <dbReference type="ARBA" id="ARBA00008812"/>
    </source>
</evidence>
<dbReference type="Pfam" id="PF04264">
    <property type="entry name" value="YceI"/>
    <property type="match status" value="1"/>
</dbReference>
<proteinExistence type="inferred from homology"/>
<dbReference type="Gene3D" id="2.40.128.110">
    <property type="entry name" value="Lipid/polyisoprenoid-binding, YceI-like"/>
    <property type="match status" value="1"/>
</dbReference>
<gene>
    <name evidence="3" type="ORF">CLV35_0916</name>
</gene>
<dbReference type="InterPro" id="IPR007372">
    <property type="entry name" value="Lipid/polyisoprenoid-bd_YceI"/>
</dbReference>
<dbReference type="InParanoid" id="A0A420XUS0"/>
<dbReference type="SMART" id="SM00867">
    <property type="entry name" value="YceI"/>
    <property type="match status" value="1"/>
</dbReference>
<comment type="caution">
    <text evidence="3">The sequence shown here is derived from an EMBL/GenBank/DDBJ whole genome shotgun (WGS) entry which is preliminary data.</text>
</comment>
<sequence length="193" mass="21179">MNDFDERSSAIDDLTGDYAFDPAHTRIGFVARHAMVTKVRGTFTQFEGSFHLDAADPTRSSVQLAIQADSIDTGQEQRDAHLRTNDFLDVPNHPQLVFQSKEIKPVDEDVYSVTGDLTIKGVTRPVTLEVEFTGSAKDPFGNMRAGFEGRTTINRTEWGVNWNAALETGGFLVSEKVVLEIDVSGIKQADSAG</sequence>
<protein>
    <submittedName>
        <fullName evidence="3">Polyisoprenoid-binding protein YceI</fullName>
    </submittedName>
</protein>
<comment type="similarity">
    <text evidence="1">Belongs to the UPF0312 family.</text>
</comment>